<protein>
    <recommendedName>
        <fullName evidence="8">3'-5' exonuclease</fullName>
    </recommendedName>
    <alternativeName>
        <fullName evidence="9">Werner Syndrome-like exonuclease</fullName>
    </alternativeName>
</protein>
<evidence type="ECO:0000256" key="3">
    <source>
        <dbReference type="ARBA" id="ARBA00022723"/>
    </source>
</evidence>
<dbReference type="Proteomes" id="UP000294933">
    <property type="component" value="Unassembled WGS sequence"/>
</dbReference>
<evidence type="ECO:0000256" key="5">
    <source>
        <dbReference type="ARBA" id="ARBA00022839"/>
    </source>
</evidence>
<dbReference type="OrthoDB" id="1920326at2759"/>
<feature type="region of interest" description="Disordered" evidence="10">
    <location>
        <begin position="1"/>
        <end position="36"/>
    </location>
</feature>
<comment type="subcellular location">
    <subcellularLocation>
        <location evidence="1">Nucleus</location>
    </subcellularLocation>
</comment>
<dbReference type="PANTHER" id="PTHR13620">
    <property type="entry name" value="3-5 EXONUCLEASE"/>
    <property type="match status" value="1"/>
</dbReference>
<keyword evidence="6" id="KW-0460">Magnesium</keyword>
<dbReference type="InterPro" id="IPR036397">
    <property type="entry name" value="RNaseH_sf"/>
</dbReference>
<feature type="compositionally biased region" description="Basic and acidic residues" evidence="10">
    <location>
        <begin position="393"/>
        <end position="404"/>
    </location>
</feature>
<evidence type="ECO:0000259" key="11">
    <source>
        <dbReference type="Pfam" id="PF01612"/>
    </source>
</evidence>
<organism evidence="12 13">
    <name type="scientific">Rickenella mellea</name>
    <dbReference type="NCBI Taxonomy" id="50990"/>
    <lineage>
        <taxon>Eukaryota</taxon>
        <taxon>Fungi</taxon>
        <taxon>Dikarya</taxon>
        <taxon>Basidiomycota</taxon>
        <taxon>Agaricomycotina</taxon>
        <taxon>Agaricomycetes</taxon>
        <taxon>Hymenochaetales</taxon>
        <taxon>Rickenellaceae</taxon>
        <taxon>Rickenella</taxon>
    </lineage>
</organism>
<keyword evidence="13" id="KW-1185">Reference proteome</keyword>
<dbReference type="InterPro" id="IPR002562">
    <property type="entry name" value="3'-5'_exonuclease_dom"/>
</dbReference>
<reference evidence="12 13" key="1">
    <citation type="submission" date="2018-06" db="EMBL/GenBank/DDBJ databases">
        <title>A transcriptomic atlas of mushroom development highlights an independent origin of complex multicellularity.</title>
        <authorList>
            <consortium name="DOE Joint Genome Institute"/>
            <person name="Krizsan K."/>
            <person name="Almasi E."/>
            <person name="Merenyi Z."/>
            <person name="Sahu N."/>
            <person name="Viragh M."/>
            <person name="Koszo T."/>
            <person name="Mondo S."/>
            <person name="Kiss B."/>
            <person name="Balint B."/>
            <person name="Kues U."/>
            <person name="Barry K."/>
            <person name="Hegedus J.C."/>
            <person name="Henrissat B."/>
            <person name="Johnson J."/>
            <person name="Lipzen A."/>
            <person name="Ohm R."/>
            <person name="Nagy I."/>
            <person name="Pangilinan J."/>
            <person name="Yan J."/>
            <person name="Xiong Y."/>
            <person name="Grigoriev I.V."/>
            <person name="Hibbett D.S."/>
            <person name="Nagy L.G."/>
        </authorList>
    </citation>
    <scope>NUCLEOTIDE SEQUENCE [LARGE SCALE GENOMIC DNA]</scope>
    <source>
        <strain evidence="12 13">SZMC22713</strain>
    </source>
</reference>
<feature type="region of interest" description="Disordered" evidence="10">
    <location>
        <begin position="264"/>
        <end position="306"/>
    </location>
</feature>
<dbReference type="VEuPathDB" id="FungiDB:BD410DRAFT_790598"/>
<dbReference type="SUPFAM" id="SSF53098">
    <property type="entry name" value="Ribonuclease H-like"/>
    <property type="match status" value="1"/>
</dbReference>
<dbReference type="CDD" id="cd06141">
    <property type="entry name" value="WRN_exo"/>
    <property type="match status" value="1"/>
</dbReference>
<dbReference type="Gene3D" id="3.30.420.10">
    <property type="entry name" value="Ribonuclease H-like superfamily/Ribonuclease H"/>
    <property type="match status" value="1"/>
</dbReference>
<keyword evidence="2" id="KW-0540">Nuclease</keyword>
<gene>
    <name evidence="12" type="ORF">BD410DRAFT_790598</name>
</gene>
<evidence type="ECO:0000256" key="6">
    <source>
        <dbReference type="ARBA" id="ARBA00022842"/>
    </source>
</evidence>
<dbReference type="Pfam" id="PF01612">
    <property type="entry name" value="DNA_pol_A_exo1"/>
    <property type="match status" value="1"/>
</dbReference>
<proteinExistence type="predicted"/>
<evidence type="ECO:0000256" key="2">
    <source>
        <dbReference type="ARBA" id="ARBA00022722"/>
    </source>
</evidence>
<evidence type="ECO:0000313" key="13">
    <source>
        <dbReference type="Proteomes" id="UP000294933"/>
    </source>
</evidence>
<dbReference type="PANTHER" id="PTHR13620:SF109">
    <property type="entry name" value="3'-5' EXONUCLEASE"/>
    <property type="match status" value="1"/>
</dbReference>
<feature type="compositionally biased region" description="Polar residues" evidence="10">
    <location>
        <begin position="451"/>
        <end position="487"/>
    </location>
</feature>
<evidence type="ECO:0000256" key="9">
    <source>
        <dbReference type="ARBA" id="ARBA00042761"/>
    </source>
</evidence>
<sequence>MSASTVPRRLASPSSPPRASRLSIRTSPRHGLNQRSNSRVLAAIDAEFGHNPSEPLNKVRRRELFPQGVTLHAVCKTSAGSASKSVRPFSVNGGVNAGPIRFITERKTQSKGKQTHVRPWKAPKEGEDDQGLKVYSYRDFTPSPARVYTYCEEEANELVANLTGPLGFDLEWVVSFRKNAPPQRAALVQLCDRRMILLIQVNKMKRFPRKVLEIIESPDIVKTGANILNDGKKLLRDFGIQARNLVELGALALQADPLPLSAGISSDSSKTSLPMDTEQQSTTLTSVSTASTTSAAATAERRKPRNGRAIVSLAEMTERYARRKLLKGPVRIGNWEKVPLDESQLEYAANDAHSALVVHDVLMELAQNAGITLEATKYTSHVEPPSTDPVANPKDDGGDVASDDKHNIRVTHFPADSMDEDQGKANKADMVGTVVSCTATSFSAGCRISSTVSTSSETPQSANVTPNAASSAGPTSASCPPSYSKSGPYQRPQHIRAYDLWHRRRKSLEEMCAILSTKDSPLKESTVISYVVGALQADPLLPFSQDRLTELVQMEASSWVRHREFLRGRGVRT</sequence>
<evidence type="ECO:0000313" key="12">
    <source>
        <dbReference type="EMBL" id="TDL20638.1"/>
    </source>
</evidence>
<feature type="compositionally biased region" description="Low complexity" evidence="10">
    <location>
        <begin position="281"/>
        <end position="298"/>
    </location>
</feature>
<dbReference type="GO" id="GO:0008408">
    <property type="term" value="F:3'-5' exonuclease activity"/>
    <property type="evidence" value="ECO:0007669"/>
    <property type="project" value="InterPro"/>
</dbReference>
<feature type="domain" description="3'-5' exonuclease" evidence="11">
    <location>
        <begin position="151"/>
        <end position="363"/>
    </location>
</feature>
<name>A0A4Y7Q084_9AGAM</name>
<feature type="region of interest" description="Disordered" evidence="10">
    <location>
        <begin position="451"/>
        <end position="490"/>
    </location>
</feature>
<evidence type="ECO:0000256" key="7">
    <source>
        <dbReference type="ARBA" id="ARBA00023242"/>
    </source>
</evidence>
<feature type="compositionally biased region" description="Polar residues" evidence="10">
    <location>
        <begin position="264"/>
        <end position="280"/>
    </location>
</feature>
<accession>A0A4Y7Q084</accession>
<evidence type="ECO:0000256" key="4">
    <source>
        <dbReference type="ARBA" id="ARBA00022801"/>
    </source>
</evidence>
<dbReference type="GO" id="GO:0046872">
    <property type="term" value="F:metal ion binding"/>
    <property type="evidence" value="ECO:0007669"/>
    <property type="project" value="UniProtKB-KW"/>
</dbReference>
<keyword evidence="4" id="KW-0378">Hydrolase</keyword>
<keyword evidence="5" id="KW-0269">Exonuclease</keyword>
<dbReference type="EMBL" id="ML170186">
    <property type="protein sequence ID" value="TDL20638.1"/>
    <property type="molecule type" value="Genomic_DNA"/>
</dbReference>
<feature type="compositionally biased region" description="Low complexity" evidence="10">
    <location>
        <begin position="7"/>
        <end position="23"/>
    </location>
</feature>
<keyword evidence="3" id="KW-0479">Metal-binding</keyword>
<feature type="region of interest" description="Disordered" evidence="10">
    <location>
        <begin position="378"/>
        <end position="404"/>
    </location>
</feature>
<evidence type="ECO:0000256" key="1">
    <source>
        <dbReference type="ARBA" id="ARBA00004123"/>
    </source>
</evidence>
<dbReference type="GO" id="GO:0006139">
    <property type="term" value="P:nucleobase-containing compound metabolic process"/>
    <property type="evidence" value="ECO:0007669"/>
    <property type="project" value="InterPro"/>
</dbReference>
<dbReference type="GO" id="GO:0003676">
    <property type="term" value="F:nucleic acid binding"/>
    <property type="evidence" value="ECO:0007669"/>
    <property type="project" value="InterPro"/>
</dbReference>
<dbReference type="GO" id="GO:0005634">
    <property type="term" value="C:nucleus"/>
    <property type="evidence" value="ECO:0007669"/>
    <property type="project" value="UniProtKB-SubCell"/>
</dbReference>
<evidence type="ECO:0000256" key="10">
    <source>
        <dbReference type="SAM" id="MobiDB-lite"/>
    </source>
</evidence>
<dbReference type="InterPro" id="IPR012337">
    <property type="entry name" value="RNaseH-like_sf"/>
</dbReference>
<dbReference type="STRING" id="50990.A0A4Y7Q084"/>
<keyword evidence="7" id="KW-0539">Nucleus</keyword>
<dbReference type="AlphaFoldDB" id="A0A4Y7Q084"/>
<dbReference type="InterPro" id="IPR051132">
    <property type="entry name" value="3-5_Exonuclease_domain"/>
</dbReference>
<evidence type="ECO:0000256" key="8">
    <source>
        <dbReference type="ARBA" id="ARBA00040531"/>
    </source>
</evidence>